<gene>
    <name evidence="14" type="primary">dnaJ</name>
    <name evidence="19" type="ORF">EDC90_100184</name>
</gene>
<dbReference type="SUPFAM" id="SSF57938">
    <property type="entry name" value="DnaJ/Hsp40 cysteine-rich domain"/>
    <property type="match status" value="1"/>
</dbReference>
<evidence type="ECO:0000256" key="16">
    <source>
        <dbReference type="SAM" id="MobiDB-lite"/>
    </source>
</evidence>
<dbReference type="Gene3D" id="1.10.287.110">
    <property type="entry name" value="DnaJ domain"/>
    <property type="match status" value="1"/>
</dbReference>
<dbReference type="Gene3D" id="2.60.260.20">
    <property type="entry name" value="Urease metallochaperone UreE, N-terminal domain"/>
    <property type="match status" value="2"/>
</dbReference>
<comment type="subcellular location">
    <subcellularLocation>
        <location evidence="1 14">Cytoplasm</location>
    </subcellularLocation>
</comment>
<proteinExistence type="inferred from homology"/>
<dbReference type="InterPro" id="IPR001305">
    <property type="entry name" value="HSP_DnaJ_Cys-rich_dom"/>
</dbReference>
<feature type="domain" description="CR-type" evidence="18">
    <location>
        <begin position="142"/>
        <end position="220"/>
    </location>
</feature>
<keyword evidence="5 14" id="KW-0479">Metal-binding</keyword>
<dbReference type="PROSITE" id="PS50076">
    <property type="entry name" value="DNAJ_2"/>
    <property type="match status" value="1"/>
</dbReference>
<feature type="binding site" evidence="14">
    <location>
        <position position="194"/>
    </location>
    <ligand>
        <name>Zn(2+)</name>
        <dbReference type="ChEBI" id="CHEBI:29105"/>
        <label>2</label>
    </ligand>
</feature>
<dbReference type="FunFam" id="2.60.260.20:FF:000004">
    <property type="entry name" value="Molecular chaperone DnaJ"/>
    <property type="match status" value="1"/>
</dbReference>
<feature type="binding site" evidence="14">
    <location>
        <position position="158"/>
    </location>
    <ligand>
        <name>Zn(2+)</name>
        <dbReference type="ChEBI" id="CHEBI:29105"/>
        <label>1</label>
    </ligand>
</feature>
<dbReference type="PRINTS" id="PR00625">
    <property type="entry name" value="JDOMAIN"/>
</dbReference>
<dbReference type="GO" id="GO:0005524">
    <property type="term" value="F:ATP binding"/>
    <property type="evidence" value="ECO:0007669"/>
    <property type="project" value="InterPro"/>
</dbReference>
<evidence type="ECO:0000256" key="15">
    <source>
        <dbReference type="PROSITE-ProRule" id="PRU00546"/>
    </source>
</evidence>
<dbReference type="FunFam" id="1.10.287.110:FF:000034">
    <property type="entry name" value="Chaperone protein DnaJ"/>
    <property type="match status" value="1"/>
</dbReference>
<protein>
    <recommendedName>
        <fullName evidence="13 14">Chaperone protein DnaJ</fullName>
    </recommendedName>
</protein>
<evidence type="ECO:0000256" key="12">
    <source>
        <dbReference type="ARBA" id="ARBA00061004"/>
    </source>
</evidence>
<dbReference type="GO" id="GO:0009408">
    <property type="term" value="P:response to heat"/>
    <property type="evidence" value="ECO:0007669"/>
    <property type="project" value="InterPro"/>
</dbReference>
<dbReference type="RefSeq" id="WP_132307378.1">
    <property type="nucleotide sequence ID" value="NZ_SMAR01000001.1"/>
</dbReference>
<dbReference type="InterPro" id="IPR036869">
    <property type="entry name" value="J_dom_sf"/>
</dbReference>
<evidence type="ECO:0000256" key="11">
    <source>
        <dbReference type="ARBA" id="ARBA00053423"/>
    </source>
</evidence>
<dbReference type="GO" id="GO:0005737">
    <property type="term" value="C:cytoplasm"/>
    <property type="evidence" value="ECO:0007669"/>
    <property type="project" value="UniProtKB-SubCell"/>
</dbReference>
<dbReference type="InterPro" id="IPR036410">
    <property type="entry name" value="HSP_DnaJ_Cys-rich_dom_sf"/>
</dbReference>
<evidence type="ECO:0000256" key="14">
    <source>
        <dbReference type="HAMAP-Rule" id="MF_01152"/>
    </source>
</evidence>
<evidence type="ECO:0000313" key="19">
    <source>
        <dbReference type="EMBL" id="TCT44947.1"/>
    </source>
</evidence>
<evidence type="ECO:0000256" key="4">
    <source>
        <dbReference type="ARBA" id="ARBA00022705"/>
    </source>
</evidence>
<feature type="repeat" description="CXXCXGXG motif" evidence="14">
    <location>
        <begin position="172"/>
        <end position="179"/>
    </location>
</feature>
<feature type="repeat" description="CXXCXGXG motif" evidence="14">
    <location>
        <begin position="155"/>
        <end position="162"/>
    </location>
</feature>
<comment type="cofactor">
    <cofactor evidence="14">
        <name>Zn(2+)</name>
        <dbReference type="ChEBI" id="CHEBI:29105"/>
    </cofactor>
    <text evidence="14">Binds 2 Zn(2+) ions per monomer.</text>
</comment>
<feature type="zinc finger region" description="CR-type" evidence="15">
    <location>
        <begin position="142"/>
        <end position="220"/>
    </location>
</feature>
<sequence length="382" mass="41271">MAKADYYETLGVGRSADEKELKSAFRKLAMKYHPDRNPDNAEAEQKFKEVNEAYETLKDPQKRAAYDRFGHAAFENGGGGGPGAGGFGAGGFGGAGGFSDIFEDIFGEMMGGARGRRSSGGRERGADLRYNMEISLEEAFEGKTAQIRVPTSVVCDECSGSGAKPGSTPKTCTTCHGAGRVRAAQGFFSVERTCPTCHGRGTIISDPCTKCHGEGRTVEERSLSVNIPAGIEDGTRIRLQGEGEAGLRGGPAGDLYIFLSVKPHPFFQRDGADLHCTVPISMTQATLGGKFEVTTLDGSKSRVSVPEGTQTGKQFRMKGKGMPVLRSSHKGDLYIQVRVETPQKLTKRQRELLQEFDELSSNENNPESNGFFSRMKDFFGSE</sequence>
<dbReference type="EMBL" id="SMAR01000001">
    <property type="protein sequence ID" value="TCT44947.1"/>
    <property type="molecule type" value="Genomic_DNA"/>
</dbReference>
<keyword evidence="10 14" id="KW-0143">Chaperone</keyword>
<feature type="binding site" evidence="14">
    <location>
        <position position="208"/>
    </location>
    <ligand>
        <name>Zn(2+)</name>
        <dbReference type="ChEBI" id="CHEBI:29105"/>
        <label>1</label>
    </ligand>
</feature>
<dbReference type="GO" id="GO:0006260">
    <property type="term" value="P:DNA replication"/>
    <property type="evidence" value="ECO:0007669"/>
    <property type="project" value="UniProtKB-KW"/>
</dbReference>
<evidence type="ECO:0000256" key="8">
    <source>
        <dbReference type="ARBA" id="ARBA00022833"/>
    </source>
</evidence>
<dbReference type="InterPro" id="IPR002939">
    <property type="entry name" value="DnaJ_C"/>
</dbReference>
<dbReference type="Gene3D" id="2.10.230.10">
    <property type="entry name" value="Heat shock protein DnaJ, cysteine-rich domain"/>
    <property type="match status" value="1"/>
</dbReference>
<dbReference type="NCBIfam" id="TIGR02349">
    <property type="entry name" value="DnaJ_bact"/>
    <property type="match status" value="1"/>
</dbReference>
<dbReference type="PANTHER" id="PTHR43096">
    <property type="entry name" value="DNAJ HOMOLOG 1, MITOCHONDRIAL-RELATED"/>
    <property type="match status" value="1"/>
</dbReference>
<dbReference type="InterPro" id="IPR008971">
    <property type="entry name" value="HSP40/DnaJ_pept-bd"/>
</dbReference>
<reference evidence="19 20" key="1">
    <citation type="submission" date="2019-03" db="EMBL/GenBank/DDBJ databases">
        <title>Freshwater and sediment microbial communities from various areas in North America, analyzing microbe dynamics in response to fracking.</title>
        <authorList>
            <person name="Lamendella R."/>
        </authorList>
    </citation>
    <scope>NUCLEOTIDE SEQUENCE [LARGE SCALE GENOMIC DNA]</scope>
    <source>
        <strain evidence="19 20">175.2</strain>
    </source>
</reference>
<evidence type="ECO:0000256" key="10">
    <source>
        <dbReference type="ARBA" id="ARBA00023186"/>
    </source>
</evidence>
<dbReference type="PROSITE" id="PS51188">
    <property type="entry name" value="ZF_CR"/>
    <property type="match status" value="1"/>
</dbReference>
<dbReference type="InterPro" id="IPR001623">
    <property type="entry name" value="DnaJ_domain"/>
</dbReference>
<evidence type="ECO:0000313" key="20">
    <source>
        <dbReference type="Proteomes" id="UP000295097"/>
    </source>
</evidence>
<dbReference type="FunFam" id="2.10.230.10:FF:000002">
    <property type="entry name" value="Molecular chaperone DnaJ"/>
    <property type="match status" value="1"/>
</dbReference>
<keyword evidence="4 14" id="KW-0235">DNA replication</keyword>
<evidence type="ECO:0000256" key="7">
    <source>
        <dbReference type="ARBA" id="ARBA00022771"/>
    </source>
</evidence>
<evidence type="ECO:0000256" key="2">
    <source>
        <dbReference type="ARBA" id="ARBA00011738"/>
    </source>
</evidence>
<comment type="similarity">
    <text evidence="12 14">Belongs to the DnaJ family.</text>
</comment>
<keyword evidence="8 14" id="KW-0862">Zinc</keyword>
<feature type="repeat" description="CXXCXGXG motif" evidence="14">
    <location>
        <begin position="208"/>
        <end position="215"/>
    </location>
</feature>
<organism evidence="19 20">
    <name type="scientific">Martelella mediterranea</name>
    <dbReference type="NCBI Taxonomy" id="293089"/>
    <lineage>
        <taxon>Bacteria</taxon>
        <taxon>Pseudomonadati</taxon>
        <taxon>Pseudomonadota</taxon>
        <taxon>Alphaproteobacteria</taxon>
        <taxon>Hyphomicrobiales</taxon>
        <taxon>Aurantimonadaceae</taxon>
        <taxon>Martelella</taxon>
    </lineage>
</organism>
<dbReference type="CDD" id="cd10719">
    <property type="entry name" value="DnaJ_zf"/>
    <property type="match status" value="1"/>
</dbReference>
<evidence type="ECO:0000259" key="17">
    <source>
        <dbReference type="PROSITE" id="PS50076"/>
    </source>
</evidence>
<keyword evidence="3 14" id="KW-0963">Cytoplasm</keyword>
<dbReference type="GO" id="GO:0008270">
    <property type="term" value="F:zinc ion binding"/>
    <property type="evidence" value="ECO:0007669"/>
    <property type="project" value="UniProtKB-UniRule"/>
</dbReference>
<dbReference type="Pfam" id="PF00226">
    <property type="entry name" value="DnaJ"/>
    <property type="match status" value="1"/>
</dbReference>
<dbReference type="NCBIfam" id="NF008035">
    <property type="entry name" value="PRK10767.1"/>
    <property type="match status" value="1"/>
</dbReference>
<evidence type="ECO:0000256" key="6">
    <source>
        <dbReference type="ARBA" id="ARBA00022737"/>
    </source>
</evidence>
<feature type="binding site" evidence="14">
    <location>
        <position position="175"/>
    </location>
    <ligand>
        <name>Zn(2+)</name>
        <dbReference type="ChEBI" id="CHEBI:29105"/>
        <label>2</label>
    </ligand>
</feature>
<dbReference type="SUPFAM" id="SSF46565">
    <property type="entry name" value="Chaperone J-domain"/>
    <property type="match status" value="1"/>
</dbReference>
<evidence type="ECO:0000256" key="9">
    <source>
        <dbReference type="ARBA" id="ARBA00023016"/>
    </source>
</evidence>
<dbReference type="GO" id="GO:0031072">
    <property type="term" value="F:heat shock protein binding"/>
    <property type="evidence" value="ECO:0007669"/>
    <property type="project" value="InterPro"/>
</dbReference>
<dbReference type="CDD" id="cd10747">
    <property type="entry name" value="DnaJ_C"/>
    <property type="match status" value="1"/>
</dbReference>
<comment type="subunit">
    <text evidence="2 14">Homodimer.</text>
</comment>
<evidence type="ECO:0000256" key="3">
    <source>
        <dbReference type="ARBA" id="ARBA00022490"/>
    </source>
</evidence>
<feature type="binding site" evidence="14">
    <location>
        <position position="155"/>
    </location>
    <ligand>
        <name>Zn(2+)</name>
        <dbReference type="ChEBI" id="CHEBI:29105"/>
        <label>1</label>
    </ligand>
</feature>
<feature type="binding site" evidence="14">
    <location>
        <position position="197"/>
    </location>
    <ligand>
        <name>Zn(2+)</name>
        <dbReference type="ChEBI" id="CHEBI:29105"/>
        <label>2</label>
    </ligand>
</feature>
<dbReference type="Proteomes" id="UP000295097">
    <property type="component" value="Unassembled WGS sequence"/>
</dbReference>
<dbReference type="PANTHER" id="PTHR43096:SF48">
    <property type="entry name" value="CHAPERONE PROTEIN DNAJ"/>
    <property type="match status" value="1"/>
</dbReference>
<dbReference type="InterPro" id="IPR012724">
    <property type="entry name" value="DnaJ"/>
</dbReference>
<feature type="region of interest" description="Disordered" evidence="16">
    <location>
        <begin position="360"/>
        <end position="382"/>
    </location>
</feature>
<keyword evidence="20" id="KW-1185">Reference proteome</keyword>
<comment type="caution">
    <text evidence="19">The sequence shown here is derived from an EMBL/GenBank/DDBJ whole genome shotgun (WGS) entry which is preliminary data.</text>
</comment>
<evidence type="ECO:0000256" key="5">
    <source>
        <dbReference type="ARBA" id="ARBA00022723"/>
    </source>
</evidence>
<dbReference type="PROSITE" id="PS00636">
    <property type="entry name" value="DNAJ_1"/>
    <property type="match status" value="1"/>
</dbReference>
<feature type="domain" description="J" evidence="17">
    <location>
        <begin position="5"/>
        <end position="70"/>
    </location>
</feature>
<dbReference type="InterPro" id="IPR018253">
    <property type="entry name" value="DnaJ_domain_CS"/>
</dbReference>
<dbReference type="SUPFAM" id="SSF49493">
    <property type="entry name" value="HSP40/DnaJ peptide-binding domain"/>
    <property type="match status" value="2"/>
</dbReference>
<dbReference type="CDD" id="cd06257">
    <property type="entry name" value="DnaJ"/>
    <property type="match status" value="1"/>
</dbReference>
<name>A0A4R3NXH6_9HYPH</name>
<accession>A0A4R3NXH6</accession>
<keyword evidence="9 14" id="KW-0346">Stress response</keyword>
<dbReference type="Pfam" id="PF00684">
    <property type="entry name" value="DnaJ_CXXCXGXG"/>
    <property type="match status" value="1"/>
</dbReference>
<keyword evidence="6 14" id="KW-0677">Repeat</keyword>
<feature type="binding site" evidence="14">
    <location>
        <position position="172"/>
    </location>
    <ligand>
        <name>Zn(2+)</name>
        <dbReference type="ChEBI" id="CHEBI:29105"/>
        <label>2</label>
    </ligand>
</feature>
<feature type="binding site" evidence="14">
    <location>
        <position position="211"/>
    </location>
    <ligand>
        <name>Zn(2+)</name>
        <dbReference type="ChEBI" id="CHEBI:29105"/>
        <label>1</label>
    </ligand>
</feature>
<evidence type="ECO:0000256" key="1">
    <source>
        <dbReference type="ARBA" id="ARBA00004496"/>
    </source>
</evidence>
<dbReference type="OrthoDB" id="9779889at2"/>
<feature type="repeat" description="CXXCXGXG motif" evidence="14">
    <location>
        <begin position="194"/>
        <end position="201"/>
    </location>
</feature>
<evidence type="ECO:0000256" key="13">
    <source>
        <dbReference type="ARBA" id="ARBA00067609"/>
    </source>
</evidence>
<comment type="domain">
    <text evidence="14">The J domain is necessary and sufficient to stimulate DnaK ATPase activity. Zinc center 1 plays an important role in the autonomous, DnaK-independent chaperone activity of DnaJ. Zinc center 2 is essential for interaction with DnaK and for DnaJ activity.</text>
</comment>
<dbReference type="SMART" id="SM00271">
    <property type="entry name" value="DnaJ"/>
    <property type="match status" value="1"/>
</dbReference>
<dbReference type="GO" id="GO:0051082">
    <property type="term" value="F:unfolded protein binding"/>
    <property type="evidence" value="ECO:0007669"/>
    <property type="project" value="UniProtKB-UniRule"/>
</dbReference>
<dbReference type="GO" id="GO:0042026">
    <property type="term" value="P:protein refolding"/>
    <property type="evidence" value="ECO:0007669"/>
    <property type="project" value="TreeGrafter"/>
</dbReference>
<dbReference type="AlphaFoldDB" id="A0A4R3NXH6"/>
<evidence type="ECO:0000259" key="18">
    <source>
        <dbReference type="PROSITE" id="PS51188"/>
    </source>
</evidence>
<dbReference type="Pfam" id="PF01556">
    <property type="entry name" value="DnaJ_C"/>
    <property type="match status" value="1"/>
</dbReference>
<dbReference type="HAMAP" id="MF_01152">
    <property type="entry name" value="DnaJ"/>
    <property type="match status" value="1"/>
</dbReference>
<keyword evidence="7 14" id="KW-0863">Zinc-finger</keyword>
<comment type="function">
    <text evidence="11 14">Participates actively in the response to hyperosmotic and heat shock by preventing the aggregation of stress-denatured proteins and by disaggregating proteins, also in an autonomous, DnaK-independent fashion. Unfolded proteins bind initially to DnaJ; upon interaction with the DnaJ-bound protein, DnaK hydrolyzes its bound ATP, resulting in the formation of a stable complex. GrpE releases ADP from DnaK; ATP binding to DnaK triggers the release of the substrate protein, thus completing the reaction cycle. Several rounds of ATP-dependent interactions between DnaJ, DnaK and GrpE are required for fully efficient folding. Also involved, together with DnaK and GrpE, in the DNA replication of plasmids through activation of initiation proteins.</text>
</comment>